<name>A0A6M3JA06_9ZZZZ</name>
<organism evidence="1">
    <name type="scientific">viral metagenome</name>
    <dbReference type="NCBI Taxonomy" id="1070528"/>
    <lineage>
        <taxon>unclassified sequences</taxon>
        <taxon>metagenomes</taxon>
        <taxon>organismal metagenomes</taxon>
    </lineage>
</organism>
<dbReference type="EMBL" id="MT142321">
    <property type="protein sequence ID" value="QJA78127.1"/>
    <property type="molecule type" value="Genomic_DNA"/>
</dbReference>
<evidence type="ECO:0000313" key="1">
    <source>
        <dbReference type="EMBL" id="QJA66634.1"/>
    </source>
</evidence>
<evidence type="ECO:0000313" key="2">
    <source>
        <dbReference type="EMBL" id="QJA78127.1"/>
    </source>
</evidence>
<proteinExistence type="predicted"/>
<sequence length="66" mass="7564">MTLLEFQARVMACHCECLALNAANMYACITNSQPPYDNRYYQEAMLKWGIVDRDGNPILLETNNGY</sequence>
<dbReference type="EMBL" id="MT141558">
    <property type="protein sequence ID" value="QJA66634.1"/>
    <property type="molecule type" value="Genomic_DNA"/>
</dbReference>
<reference evidence="1" key="1">
    <citation type="submission" date="2020-03" db="EMBL/GenBank/DDBJ databases">
        <title>The deep terrestrial virosphere.</title>
        <authorList>
            <person name="Holmfeldt K."/>
            <person name="Nilsson E."/>
            <person name="Simone D."/>
            <person name="Lopez-Fernandez M."/>
            <person name="Wu X."/>
            <person name="de Brujin I."/>
            <person name="Lundin D."/>
            <person name="Andersson A."/>
            <person name="Bertilsson S."/>
            <person name="Dopson M."/>
        </authorList>
    </citation>
    <scope>NUCLEOTIDE SEQUENCE</scope>
    <source>
        <strain evidence="2">MM415A01130</strain>
        <strain evidence="1">MM415B00340</strain>
    </source>
</reference>
<accession>A0A6M3JA06</accession>
<protein>
    <submittedName>
        <fullName evidence="1">Uncharacterized protein</fullName>
    </submittedName>
</protein>
<dbReference type="AlphaFoldDB" id="A0A6M3JA06"/>
<gene>
    <name evidence="2" type="ORF">MM415A01130_0019</name>
    <name evidence="1" type="ORF">MM415B00340_0018</name>
</gene>